<dbReference type="FunFam" id="3.40.50.720:FF:000410">
    <property type="entry name" value="Peroxisomal multifunctional beta-oxidation protein"/>
    <property type="match status" value="1"/>
</dbReference>
<keyword evidence="24" id="KW-1185">Reference proteome</keyword>
<comment type="similarity">
    <text evidence="3">Belongs to the short-chain dehydrogenases/reductases (SDR) family.</text>
</comment>
<dbReference type="EC" id="4.2.1.119" evidence="6"/>
<keyword evidence="11" id="KW-0443">Lipid metabolism</keyword>
<evidence type="ECO:0000256" key="21">
    <source>
        <dbReference type="SAM" id="MobiDB-lite"/>
    </source>
</evidence>
<keyword evidence="9" id="KW-0521">NADP</keyword>
<dbReference type="GO" id="GO:0016853">
    <property type="term" value="F:isomerase activity"/>
    <property type="evidence" value="ECO:0007669"/>
    <property type="project" value="UniProtKB-KW"/>
</dbReference>
<dbReference type="SUPFAM" id="SSF54637">
    <property type="entry name" value="Thioesterase/thiol ester dehydrase-isomerase"/>
    <property type="match status" value="2"/>
</dbReference>
<dbReference type="Proteomes" id="UP000033140">
    <property type="component" value="Unassembled WGS sequence"/>
</dbReference>
<evidence type="ECO:0000256" key="8">
    <source>
        <dbReference type="ARBA" id="ARBA00022832"/>
    </source>
</evidence>
<evidence type="ECO:0000256" key="7">
    <source>
        <dbReference type="ARBA" id="ARBA00022737"/>
    </source>
</evidence>
<dbReference type="InterPro" id="IPR029069">
    <property type="entry name" value="HotDog_dom_sf"/>
</dbReference>
<dbReference type="InterPro" id="IPR054357">
    <property type="entry name" value="MFE-2_N"/>
</dbReference>
<keyword evidence="14" id="KW-0456">Lyase</keyword>
<dbReference type="InterPro" id="IPR002347">
    <property type="entry name" value="SDR_fam"/>
</dbReference>
<keyword evidence="13" id="KW-0413">Isomerase</keyword>
<evidence type="ECO:0000256" key="20">
    <source>
        <dbReference type="ARBA" id="ARBA00081853"/>
    </source>
</evidence>
<evidence type="ECO:0000256" key="5">
    <source>
        <dbReference type="ARBA" id="ARBA00012456"/>
    </source>
</evidence>
<gene>
    <name evidence="23" type="ORF">G7K_1509-t1</name>
</gene>
<evidence type="ECO:0000256" key="9">
    <source>
        <dbReference type="ARBA" id="ARBA00022857"/>
    </source>
</evidence>
<dbReference type="InterPro" id="IPR020904">
    <property type="entry name" value="Sc_DH/Rdtase_CS"/>
</dbReference>
<dbReference type="CDD" id="cd05353">
    <property type="entry name" value="hydroxyacyl-CoA-like_DH_SDR_c-like"/>
    <property type="match status" value="2"/>
</dbReference>
<dbReference type="Gene3D" id="3.30.1050.10">
    <property type="entry name" value="SCP2 sterol-binding domain"/>
    <property type="match status" value="1"/>
</dbReference>
<comment type="function">
    <text evidence="18">Second trifunctional enzyme acting on the beta-oxidation pathway for fatty acids, possessing hydratase-dehydrogenase-epimerase activities. Converts trans-2-enoyl-CoA via D-3-hydroxyacyl-CoA to 3-ketoacyl-CoA.</text>
</comment>
<evidence type="ECO:0000313" key="24">
    <source>
        <dbReference type="Proteomes" id="UP000033140"/>
    </source>
</evidence>
<dbReference type="Gene3D" id="3.40.50.720">
    <property type="entry name" value="NAD(P)-binding Rossmann-like Domain"/>
    <property type="match status" value="2"/>
</dbReference>
<dbReference type="InterPro" id="IPR051687">
    <property type="entry name" value="Peroxisomal_Beta-Oxidation"/>
</dbReference>
<dbReference type="EMBL" id="BACD03000008">
    <property type="protein sequence ID" value="GAO47300.1"/>
    <property type="molecule type" value="Genomic_DNA"/>
</dbReference>
<evidence type="ECO:0000256" key="12">
    <source>
        <dbReference type="ARBA" id="ARBA00023140"/>
    </source>
</evidence>
<dbReference type="GO" id="GO:0005777">
    <property type="term" value="C:peroxisome"/>
    <property type="evidence" value="ECO:0007669"/>
    <property type="project" value="UniProtKB-SubCell"/>
</dbReference>
<dbReference type="Pfam" id="PF00106">
    <property type="entry name" value="adh_short"/>
    <property type="match status" value="2"/>
</dbReference>
<name>A0A0E9ND12_SAICN</name>
<dbReference type="GO" id="GO:0016491">
    <property type="term" value="F:oxidoreductase activity"/>
    <property type="evidence" value="ECO:0007669"/>
    <property type="project" value="UniProtKB-KW"/>
</dbReference>
<dbReference type="AlphaFoldDB" id="A0A0E9ND12"/>
<protein>
    <recommendedName>
        <fullName evidence="19">Peroxisomal hydratase-dehydrogenase-epimerase</fullName>
        <ecNumber evidence="5">1.1.1.n12</ecNumber>
        <ecNumber evidence="6">4.2.1.119</ecNumber>
    </recommendedName>
    <alternativeName>
        <fullName evidence="20">Multifunctional beta-oxidation protein</fullName>
    </alternativeName>
</protein>
<comment type="catalytic activity">
    <reaction evidence="16">
        <text>a (3R)-3-hydroxyacyl-CoA = a (2E)-enoyl-CoA + H2O</text>
        <dbReference type="Rhea" id="RHEA:26526"/>
        <dbReference type="ChEBI" id="CHEBI:15377"/>
        <dbReference type="ChEBI" id="CHEBI:57319"/>
        <dbReference type="ChEBI" id="CHEBI:58856"/>
        <dbReference type="EC" id="4.2.1.119"/>
    </reaction>
</comment>
<organism evidence="23 24">
    <name type="scientific">Saitoella complicata (strain BCRC 22490 / CBS 7301 / JCM 7358 / NBRC 10748 / NRRL Y-17804)</name>
    <dbReference type="NCBI Taxonomy" id="698492"/>
    <lineage>
        <taxon>Eukaryota</taxon>
        <taxon>Fungi</taxon>
        <taxon>Dikarya</taxon>
        <taxon>Ascomycota</taxon>
        <taxon>Taphrinomycotina</taxon>
        <taxon>Taphrinomycotina incertae sedis</taxon>
        <taxon>Saitoella</taxon>
    </lineage>
</organism>
<evidence type="ECO:0000256" key="11">
    <source>
        <dbReference type="ARBA" id="ARBA00023098"/>
    </source>
</evidence>
<evidence type="ECO:0000256" key="4">
    <source>
        <dbReference type="ARBA" id="ARBA00011245"/>
    </source>
</evidence>
<dbReference type="UniPathway" id="UPA00659"/>
<evidence type="ECO:0000313" key="23">
    <source>
        <dbReference type="EMBL" id="GAO47300.1"/>
    </source>
</evidence>
<dbReference type="Gene3D" id="3.10.129.10">
    <property type="entry name" value="Hotdog Thioesterase"/>
    <property type="match status" value="1"/>
</dbReference>
<evidence type="ECO:0000256" key="16">
    <source>
        <dbReference type="ARBA" id="ARBA00029334"/>
    </source>
</evidence>
<evidence type="ECO:0000256" key="14">
    <source>
        <dbReference type="ARBA" id="ARBA00023239"/>
    </source>
</evidence>
<dbReference type="InterPro" id="IPR036291">
    <property type="entry name" value="NAD(P)-bd_dom_sf"/>
</dbReference>
<keyword evidence="8" id="KW-0276">Fatty acid metabolism</keyword>
<dbReference type="SUPFAM" id="SSF55718">
    <property type="entry name" value="SCP-like"/>
    <property type="match status" value="1"/>
</dbReference>
<evidence type="ECO:0000256" key="13">
    <source>
        <dbReference type="ARBA" id="ARBA00023235"/>
    </source>
</evidence>
<dbReference type="EC" id="1.1.1.n12" evidence="5"/>
<feature type="region of interest" description="Disordered" evidence="21">
    <location>
        <begin position="789"/>
        <end position="818"/>
    </location>
</feature>
<dbReference type="InterPro" id="IPR057326">
    <property type="entry name" value="KR_dom"/>
</dbReference>
<dbReference type="InterPro" id="IPR002539">
    <property type="entry name" value="MaoC-like_dom"/>
</dbReference>
<feature type="domain" description="Ketoreductase" evidence="22">
    <location>
        <begin position="347"/>
        <end position="521"/>
    </location>
</feature>
<evidence type="ECO:0000256" key="10">
    <source>
        <dbReference type="ARBA" id="ARBA00023002"/>
    </source>
</evidence>
<dbReference type="PANTHER" id="PTHR45024">
    <property type="entry name" value="DEHYDROGENASES, SHORT CHAIN"/>
    <property type="match status" value="1"/>
</dbReference>
<dbReference type="OMA" id="GKTRWQR"/>
<dbReference type="PANTHER" id="PTHR45024:SF2">
    <property type="entry name" value="SCP2 DOMAIN-CONTAINING PROTEIN"/>
    <property type="match status" value="1"/>
</dbReference>
<evidence type="ECO:0000256" key="3">
    <source>
        <dbReference type="ARBA" id="ARBA00006484"/>
    </source>
</evidence>
<dbReference type="Pfam" id="PF01575">
    <property type="entry name" value="MaoC_dehydratas"/>
    <property type="match status" value="1"/>
</dbReference>
<keyword evidence="7" id="KW-0677">Repeat</keyword>
<dbReference type="CDD" id="cd03448">
    <property type="entry name" value="HDE_HSD"/>
    <property type="match status" value="1"/>
</dbReference>
<dbReference type="PRINTS" id="PR00081">
    <property type="entry name" value="GDHRDH"/>
</dbReference>
<dbReference type="Pfam" id="PF22622">
    <property type="entry name" value="MFE-2_hydrat-2_N"/>
    <property type="match status" value="1"/>
</dbReference>
<reference evidence="23 24" key="1">
    <citation type="journal article" date="2011" name="J. Gen. Appl. Microbiol.">
        <title>Draft genome sequencing of the enigmatic yeast Saitoella complicata.</title>
        <authorList>
            <person name="Nishida H."/>
            <person name="Hamamoto M."/>
            <person name="Sugiyama J."/>
        </authorList>
    </citation>
    <scope>NUCLEOTIDE SEQUENCE [LARGE SCALE GENOMIC DNA]</scope>
    <source>
        <strain evidence="23 24">NRRL Y-17804</strain>
    </source>
</reference>
<evidence type="ECO:0000256" key="15">
    <source>
        <dbReference type="ARBA" id="ARBA00023268"/>
    </source>
</evidence>
<keyword evidence="12" id="KW-0576">Peroxisome</keyword>
<evidence type="ECO:0000256" key="2">
    <source>
        <dbReference type="ARBA" id="ARBA00005005"/>
    </source>
</evidence>
<reference evidence="23 24" key="3">
    <citation type="journal article" date="2015" name="Genome Announc.">
        <title>Draft Genome Sequence of the Archiascomycetous Yeast Saitoella complicata.</title>
        <authorList>
            <person name="Yamauchi K."/>
            <person name="Kondo S."/>
            <person name="Hamamoto M."/>
            <person name="Takahashi Y."/>
            <person name="Ogura Y."/>
            <person name="Hayashi T."/>
            <person name="Nishida H."/>
        </authorList>
    </citation>
    <scope>NUCLEOTIDE SEQUENCE [LARGE SCALE GENOMIC DNA]</scope>
    <source>
        <strain evidence="23 24">NRRL Y-17804</strain>
    </source>
</reference>
<dbReference type="GO" id="GO:0006635">
    <property type="term" value="P:fatty acid beta-oxidation"/>
    <property type="evidence" value="ECO:0007669"/>
    <property type="project" value="UniProtKB-UniPathway"/>
</dbReference>
<dbReference type="SUPFAM" id="SSF51735">
    <property type="entry name" value="NAD(P)-binding Rossmann-fold domains"/>
    <property type="match status" value="2"/>
</dbReference>
<comment type="pathway">
    <text evidence="2">Lipid metabolism; fatty acid beta-oxidation.</text>
</comment>
<dbReference type="InterPro" id="IPR003033">
    <property type="entry name" value="SCP2_sterol-bd_dom"/>
</dbReference>
<comment type="subcellular location">
    <subcellularLocation>
        <location evidence="1">Peroxisome</location>
    </subcellularLocation>
</comment>
<dbReference type="PRINTS" id="PR00080">
    <property type="entry name" value="SDRFAMILY"/>
</dbReference>
<reference evidence="23 24" key="2">
    <citation type="journal article" date="2014" name="J. Gen. Appl. Microbiol.">
        <title>The early diverging ascomycetous budding yeast Saitoella complicata has three histone deacetylases belonging to the Clr6, Hos2, and Rpd3 lineages.</title>
        <authorList>
            <person name="Nishida H."/>
            <person name="Matsumoto T."/>
            <person name="Kondo S."/>
            <person name="Hamamoto M."/>
            <person name="Yoshikawa H."/>
        </authorList>
    </citation>
    <scope>NUCLEOTIDE SEQUENCE [LARGE SCALE GENOMIC DNA]</scope>
    <source>
        <strain evidence="23 24">NRRL Y-17804</strain>
    </source>
</reference>
<dbReference type="PROSITE" id="PS00061">
    <property type="entry name" value="ADH_SHORT"/>
    <property type="match status" value="2"/>
</dbReference>
<dbReference type="FunFam" id="3.10.129.10:FF:000013">
    <property type="entry name" value="Peroxisomal multifunctional enzyme type 2"/>
    <property type="match status" value="1"/>
</dbReference>
<comment type="subunit">
    <text evidence="4">Monomer.</text>
</comment>
<evidence type="ECO:0000256" key="17">
    <source>
        <dbReference type="ARBA" id="ARBA00052025"/>
    </source>
</evidence>
<evidence type="ECO:0000256" key="18">
    <source>
        <dbReference type="ARBA" id="ARBA00055743"/>
    </source>
</evidence>
<evidence type="ECO:0000256" key="1">
    <source>
        <dbReference type="ARBA" id="ARBA00004275"/>
    </source>
</evidence>
<dbReference type="STRING" id="698492.A0A0E9ND12"/>
<dbReference type="InterPro" id="IPR036527">
    <property type="entry name" value="SCP2_sterol-bd_dom_sf"/>
</dbReference>
<evidence type="ECO:0000259" key="22">
    <source>
        <dbReference type="SMART" id="SM00822"/>
    </source>
</evidence>
<keyword evidence="15" id="KW-0511">Multifunctional enzyme</keyword>
<keyword evidence="10" id="KW-0560">Oxidoreductase</keyword>
<accession>A0A0E9ND12</accession>
<comment type="caution">
    <text evidence="23">The sequence shown here is derived from an EMBL/GenBank/DDBJ whole genome shotgun (WGS) entry which is preliminary data.</text>
</comment>
<evidence type="ECO:0000256" key="6">
    <source>
        <dbReference type="ARBA" id="ARBA00013156"/>
    </source>
</evidence>
<sequence length="1068" mass="114414">MQKQTKPGNQCYKGSPLLSSHPLTSISIQSTMSELRFDGKTVVVTGAGGGLGRAYAKFFGSRGANVVVNDLGVTAKGEGRNAKAADVVVEEIVKAGGKAVANYDSVDNGDRIIQTALDTYGSIHILINNAGILRDVSFRNMKDADWDLIQTVHVRGSYKCAKAAWPIFRKQKYGRIINTTSAAGLYGSFGQTNYSAAKLGLVAFSKTLAKEGAKYNINCNAIAPIAASRMTETVMPPEVLANLKPDWIVPLVAYLVHDSCSESGQVFEGGAGFLSKLRWERASGALLKTDETLTPSAVLAKWDQVTDFKNPTYPDSITDIDYVGMLESAQKLPPNAQSKEPVDFKDKVVLVTGAGGGLGRAYAVQFAKLGAKVVVNDVMDPSKTVSEIQAKGGQAAGDKHSVEDGEAVIKTCLDNFGAIHVVINNAGILRDKSFASLTDKQWDEVQAVHLRGTYKVTKAAWPHMLKQKYGRIVNTASAVGLYGNFGQANYSTAKAAILGFSKALAREGKKNNILVNCIAPNAGTAMTKTILPLELVEAFKPEYVAPFVAALSHASVPCTGYHFEVGSGWMGRVRWQRTGGVAFPVDGGLTPEMVAEAWERICVFDEKATWPDAPDEGVRAILENMSNTGGKGGASGVGASTGGDAQDEVTKKALALKGQPHHYKFDEKTLILYNLGIGAKRTDLKWTFEGSDDFEVLPTFGVIPQFGAGLSPGDFLPKFDPRMLLHGEQFLEIKKFPIPTSGELVTEPRILEVVDKGKAATVVVATTTKDAKTGEVVFENQSTTFIRGSGGFGGKSKGANRGAATAENKPPGRAPDAVVEEKTSPDQAAVYRLSGDFNPLHIDPSFASVGGFKDPILHGLCFFGFSGKHIYQKFGPYKNIKVRFAGVVYPGETLRTEMWKEGNKVIFTTKVVERNTVCISSAAVELFDPSEVKKETKQAEVKEGEVEVPGFMASKVFSTAKKQLDSASKKEKDAKLKKAAAVFQFDIKNDEGKIQSWYIDAKETGKVAAGKAPKADVTISVADKTLVDLATGKANAQKLFMSGKIKIKGNMMKAASIGDLIGGPKGKM</sequence>
<dbReference type="SMART" id="SM00822">
    <property type="entry name" value="PKS_KR"/>
    <property type="match status" value="1"/>
</dbReference>
<proteinExistence type="inferred from homology"/>
<dbReference type="FunFam" id="3.40.50.720:FF:000185">
    <property type="entry name" value="peroxisomal multifunctional enzyme type 2"/>
    <property type="match status" value="1"/>
</dbReference>
<dbReference type="GO" id="GO:0018812">
    <property type="term" value="F:3-hydroxyacyl-CoA dehydratase activity"/>
    <property type="evidence" value="ECO:0007669"/>
    <property type="project" value="UniProtKB-EC"/>
</dbReference>
<comment type="catalytic activity">
    <reaction evidence="17">
        <text>a (3R)-3-hydroxyacyl-CoA + NAD(+) = a 3-oxoacyl-CoA + NADH + H(+)</text>
        <dbReference type="Rhea" id="RHEA:32711"/>
        <dbReference type="ChEBI" id="CHEBI:15378"/>
        <dbReference type="ChEBI" id="CHEBI:57319"/>
        <dbReference type="ChEBI" id="CHEBI:57540"/>
        <dbReference type="ChEBI" id="CHEBI:57945"/>
        <dbReference type="ChEBI" id="CHEBI:90726"/>
        <dbReference type="EC" id="1.1.1.n12"/>
    </reaction>
</comment>
<dbReference type="Pfam" id="PF02036">
    <property type="entry name" value="SCP2"/>
    <property type="match status" value="1"/>
</dbReference>
<evidence type="ECO:0000256" key="19">
    <source>
        <dbReference type="ARBA" id="ARBA00073871"/>
    </source>
</evidence>